<dbReference type="AlphaFoldDB" id="A0A1J6KDV3"/>
<keyword evidence="2" id="KW-1185">Reference proteome</keyword>
<dbReference type="InterPro" id="IPR012337">
    <property type="entry name" value="RNaseH-like_sf"/>
</dbReference>
<proteinExistence type="predicted"/>
<gene>
    <name evidence="1" type="ORF">A4A49_53929</name>
</gene>
<dbReference type="STRING" id="49451.A0A1J6KDV3"/>
<reference evidence="1" key="1">
    <citation type="submission" date="2016-11" db="EMBL/GenBank/DDBJ databases">
        <title>The genome of Nicotiana attenuata.</title>
        <authorList>
            <person name="Xu S."/>
            <person name="Brockmoeller T."/>
            <person name="Gaquerel E."/>
            <person name="Navarro A."/>
            <person name="Kuhl H."/>
            <person name="Gase K."/>
            <person name="Ling Z."/>
            <person name="Zhou W."/>
            <person name="Kreitzer C."/>
            <person name="Stanke M."/>
            <person name="Tang H."/>
            <person name="Lyons E."/>
            <person name="Pandey P."/>
            <person name="Pandey S.P."/>
            <person name="Timmermann B."/>
            <person name="Baldwin I.T."/>
        </authorList>
    </citation>
    <scope>NUCLEOTIDE SEQUENCE [LARGE SCALE GENOMIC DNA]</scope>
    <source>
        <strain evidence="1">UT</strain>
    </source>
</reference>
<protein>
    <submittedName>
        <fullName evidence="1">Uncharacterized protein</fullName>
    </submittedName>
</protein>
<dbReference type="Gramene" id="OIT27566">
    <property type="protein sequence ID" value="OIT27566"/>
    <property type="gene ID" value="A4A49_53929"/>
</dbReference>
<evidence type="ECO:0000313" key="2">
    <source>
        <dbReference type="Proteomes" id="UP000187609"/>
    </source>
</evidence>
<accession>A0A1J6KDV3</accession>
<dbReference type="EMBL" id="MJEQ01002359">
    <property type="protein sequence ID" value="OIT27566.1"/>
    <property type="molecule type" value="Genomic_DNA"/>
</dbReference>
<evidence type="ECO:0000313" key="1">
    <source>
        <dbReference type="EMBL" id="OIT27566.1"/>
    </source>
</evidence>
<sequence length="271" mass="31172">MGPLFKSLQLVDNEKNHVMGYIYEAIDRAKEAIAKSFEGKSAKYKDVFEIIDQRWEFQLHQPLHAARHYLNPKYFYQDPAFENCREVTNGLYACIQKLVPSIEVQDKIVSELPLYTRAEGQFGFPMAKRSRATRSPVYVKYNHVLRTRFDLRNIIDPISLDHIDHSEWLVKEMGVNFEAENELVFGGDDDLTWGDVARASGSEDAQTYSYSMRQSRPSKTLAIGASSSQVRCINVDIDDDVDSEESEEEDIEGYNSSDTNEIIQLKWMMTT</sequence>
<dbReference type="SUPFAM" id="SSF53098">
    <property type="entry name" value="Ribonuclease H-like"/>
    <property type="match status" value="1"/>
</dbReference>
<dbReference type="OMA" id="MKSLADW"/>
<comment type="caution">
    <text evidence="1">The sequence shown here is derived from an EMBL/GenBank/DDBJ whole genome shotgun (WGS) entry which is preliminary data.</text>
</comment>
<name>A0A1J6KDV3_NICAT</name>
<organism evidence="1 2">
    <name type="scientific">Nicotiana attenuata</name>
    <name type="common">Coyote tobacco</name>
    <dbReference type="NCBI Taxonomy" id="49451"/>
    <lineage>
        <taxon>Eukaryota</taxon>
        <taxon>Viridiplantae</taxon>
        <taxon>Streptophyta</taxon>
        <taxon>Embryophyta</taxon>
        <taxon>Tracheophyta</taxon>
        <taxon>Spermatophyta</taxon>
        <taxon>Magnoliopsida</taxon>
        <taxon>eudicotyledons</taxon>
        <taxon>Gunneridae</taxon>
        <taxon>Pentapetalae</taxon>
        <taxon>asterids</taxon>
        <taxon>lamiids</taxon>
        <taxon>Solanales</taxon>
        <taxon>Solanaceae</taxon>
        <taxon>Nicotianoideae</taxon>
        <taxon>Nicotianeae</taxon>
        <taxon>Nicotiana</taxon>
    </lineage>
</organism>
<dbReference type="Proteomes" id="UP000187609">
    <property type="component" value="Unassembled WGS sequence"/>
</dbReference>